<gene>
    <name evidence="1" type="ORF">MLD38_003295</name>
</gene>
<dbReference type="Proteomes" id="UP001057402">
    <property type="component" value="Chromosome 2"/>
</dbReference>
<reference evidence="2" key="1">
    <citation type="journal article" date="2023" name="Front. Plant Sci.">
        <title>Chromosomal-level genome assembly of Melastoma candidum provides insights into trichome evolution.</title>
        <authorList>
            <person name="Zhong Y."/>
            <person name="Wu W."/>
            <person name="Sun C."/>
            <person name="Zou P."/>
            <person name="Liu Y."/>
            <person name="Dai S."/>
            <person name="Zhou R."/>
        </authorList>
    </citation>
    <scope>NUCLEOTIDE SEQUENCE [LARGE SCALE GENOMIC DNA]</scope>
</reference>
<accession>A0ACB9S287</accession>
<sequence length="388" mass="42821">MEDHSEGEMQRQGPSSIPSSDPSMKLLSNKKHQALLQRLSQKTATSSSSSSSSSVTAAATFLSQFTSLKSAIESQLSSAAPEDLSSISVSISSLENLVAENSYHLPAYDLRACLKAVSELKSSLQTVSSEVVPKKKFSFRRNKQSLSKPDCTDVGVKTVQALTSDGQYSQASEKSESNITLNGGMQCVDQNLDNSSSAEIPFAQCKTKGNEDVKLEESLVRNNEQLGFRNRKGELLVMNVKDQEVGEFTMRDLESCEVRLIGSVRTIFVHRLRDCKVYTGPVMGSILIEEAEGCTFIFAAHQIRIHGVRSSDFYLRVRSKPIIEDCTGVRFAPYCLRYDGVDDDLKEAGLSKETGSWAMVDDFKWLRAVQSPNWSVLPENQRIESIDA</sequence>
<protein>
    <submittedName>
        <fullName evidence="1">Uncharacterized protein</fullName>
    </submittedName>
</protein>
<evidence type="ECO:0000313" key="1">
    <source>
        <dbReference type="EMBL" id="KAI4385244.1"/>
    </source>
</evidence>
<evidence type="ECO:0000313" key="2">
    <source>
        <dbReference type="Proteomes" id="UP001057402"/>
    </source>
</evidence>
<organism evidence="1 2">
    <name type="scientific">Melastoma candidum</name>
    <dbReference type="NCBI Taxonomy" id="119954"/>
    <lineage>
        <taxon>Eukaryota</taxon>
        <taxon>Viridiplantae</taxon>
        <taxon>Streptophyta</taxon>
        <taxon>Embryophyta</taxon>
        <taxon>Tracheophyta</taxon>
        <taxon>Spermatophyta</taxon>
        <taxon>Magnoliopsida</taxon>
        <taxon>eudicotyledons</taxon>
        <taxon>Gunneridae</taxon>
        <taxon>Pentapetalae</taxon>
        <taxon>rosids</taxon>
        <taxon>malvids</taxon>
        <taxon>Myrtales</taxon>
        <taxon>Melastomataceae</taxon>
        <taxon>Melastomatoideae</taxon>
        <taxon>Melastomateae</taxon>
        <taxon>Melastoma</taxon>
    </lineage>
</organism>
<proteinExistence type="predicted"/>
<comment type="caution">
    <text evidence="1">The sequence shown here is derived from an EMBL/GenBank/DDBJ whole genome shotgun (WGS) entry which is preliminary data.</text>
</comment>
<name>A0ACB9S287_9MYRT</name>
<keyword evidence="2" id="KW-1185">Reference proteome</keyword>
<dbReference type="EMBL" id="CM042881">
    <property type="protein sequence ID" value="KAI4385244.1"/>
    <property type="molecule type" value="Genomic_DNA"/>
</dbReference>